<evidence type="ECO:0000256" key="4">
    <source>
        <dbReference type="ARBA" id="ARBA00022691"/>
    </source>
</evidence>
<evidence type="ECO:0000313" key="8">
    <source>
        <dbReference type="EMBL" id="ADY01019.1"/>
    </source>
</evidence>
<dbReference type="PROSITE" id="PS01131">
    <property type="entry name" value="RRNA_A_DIMETH"/>
    <property type="match status" value="1"/>
</dbReference>
<dbReference type="InterPro" id="IPR029063">
    <property type="entry name" value="SAM-dependent_MTases_sf"/>
</dbReference>
<dbReference type="AlphaFoldDB" id="F0QWH1"/>
<reference evidence="8 9" key="1">
    <citation type="journal article" date="2011" name="J. Bacteriol.">
        <title>Complete genome sequence of 'Vulcanisaeta moutnovskia' strain 768-28, a novel member of the hyperthermophilic crenarchaeal genus vulcanisaeta.</title>
        <authorList>
            <person name="Gumerov V.M."/>
            <person name="Mardanov A.V."/>
            <person name="Beletsky A.V."/>
            <person name="Prokofeva M.I."/>
            <person name="Bonch-Osmolovskaya E.A."/>
            <person name="Ravin N.V."/>
            <person name="Skryabin K.G."/>
        </authorList>
    </citation>
    <scope>NUCLEOTIDE SEQUENCE [LARGE SCALE GENOMIC DNA]</scope>
    <source>
        <strain evidence="8 9">768-28</strain>
    </source>
</reference>
<dbReference type="PANTHER" id="PTHR11727:SF7">
    <property type="entry name" value="DIMETHYLADENOSINE TRANSFERASE-RELATED"/>
    <property type="match status" value="1"/>
</dbReference>
<dbReference type="Pfam" id="PF00398">
    <property type="entry name" value="RrnaAD"/>
    <property type="match status" value="1"/>
</dbReference>
<evidence type="ECO:0000256" key="1">
    <source>
        <dbReference type="ARBA" id="ARBA00022552"/>
    </source>
</evidence>
<dbReference type="Gene3D" id="3.40.50.150">
    <property type="entry name" value="Vaccinia Virus protein VP39"/>
    <property type="match status" value="1"/>
</dbReference>
<keyword evidence="9" id="KW-1185">Reference proteome</keyword>
<dbReference type="OrthoDB" id="9883at2157"/>
<accession>F0QWH1</accession>
<dbReference type="InterPro" id="IPR001737">
    <property type="entry name" value="KsgA/Erm"/>
</dbReference>
<comment type="similarity">
    <text evidence="6">Belongs to the class I-like SAM-binding methyltransferase superfamily. rRNA adenine N(6)-methyltransferase family.</text>
</comment>
<evidence type="ECO:0000256" key="5">
    <source>
        <dbReference type="ARBA" id="ARBA00022884"/>
    </source>
</evidence>
<evidence type="ECO:0000256" key="6">
    <source>
        <dbReference type="PROSITE-ProRule" id="PRU01026"/>
    </source>
</evidence>
<proteinExistence type="inferred from homology"/>
<dbReference type="InterPro" id="IPR020596">
    <property type="entry name" value="rRNA_Ade_Mease_Trfase_CS"/>
</dbReference>
<name>F0QWH1_VULM7</name>
<dbReference type="GO" id="GO:0000179">
    <property type="term" value="F:rRNA (adenine-N6,N6-)-dimethyltransferase activity"/>
    <property type="evidence" value="ECO:0007669"/>
    <property type="project" value="UniProtKB-UniRule"/>
</dbReference>
<evidence type="ECO:0000256" key="3">
    <source>
        <dbReference type="ARBA" id="ARBA00022679"/>
    </source>
</evidence>
<dbReference type="InterPro" id="IPR011530">
    <property type="entry name" value="rRNA_adenine_dimethylase"/>
</dbReference>
<dbReference type="HOGENOM" id="CLU_041220_0_2_2"/>
<gene>
    <name evidence="8" type="ordered locus">VMUT_0809</name>
</gene>
<evidence type="ECO:0000256" key="2">
    <source>
        <dbReference type="ARBA" id="ARBA00022603"/>
    </source>
</evidence>
<feature type="binding site" evidence="6">
    <location>
        <position position="56"/>
    </location>
    <ligand>
        <name>S-adenosyl-L-methionine</name>
        <dbReference type="ChEBI" id="CHEBI:59789"/>
    </ligand>
</feature>
<dbReference type="GeneID" id="10288461"/>
<feature type="binding site" evidence="6">
    <location>
        <position position="31"/>
    </location>
    <ligand>
        <name>S-adenosyl-L-methionine</name>
        <dbReference type="ChEBI" id="CHEBI:59789"/>
    </ligand>
</feature>
<keyword evidence="5 6" id="KW-0694">RNA-binding</keyword>
<dbReference type="RefSeq" id="WP_013604181.1">
    <property type="nucleotide sequence ID" value="NC_015151.1"/>
</dbReference>
<dbReference type="STRING" id="985053.VMUT_0809"/>
<evidence type="ECO:0000259" key="7">
    <source>
        <dbReference type="SMART" id="SM00650"/>
    </source>
</evidence>
<keyword evidence="4 6" id="KW-0949">S-adenosyl-L-methionine</keyword>
<keyword evidence="3 6" id="KW-0808">Transferase</keyword>
<protein>
    <submittedName>
        <fullName evidence="8">Dimethyladenosine transferase</fullName>
    </submittedName>
</protein>
<dbReference type="Proteomes" id="UP000007485">
    <property type="component" value="Chromosome"/>
</dbReference>
<feature type="domain" description="Ribosomal RNA adenine methylase transferase N-terminal" evidence="7">
    <location>
        <begin position="38"/>
        <end position="200"/>
    </location>
</feature>
<sequence>MLPDLETVTKEDLMNLIMKYRLRLRKRLSQHFVVDPMVIRDIISHVPLNSNVLEIGTGIGILTYYLAKVTSQVITVEIDGRLVRIAERVLNQLNNISIIQGNALEIPWPQVDIIVSNVPYSITSPLIIRIIREGIPRALLTIQREVANRLISKPGGDDYGRLSIITQCNYFVSILNTYPPDSFYPSPEIYSSLVMMTKKEPCYGDMKALESVTNVLFRHRNRVLRWVLNKYLGSDAVNALMKANINVNARVRQLGIDELVKITEYLKPFIGGDGGD</sequence>
<evidence type="ECO:0000313" key="9">
    <source>
        <dbReference type="Proteomes" id="UP000007485"/>
    </source>
</evidence>
<organism evidence="8 9">
    <name type="scientific">Vulcanisaeta moutnovskia (strain 768-28)</name>
    <dbReference type="NCBI Taxonomy" id="985053"/>
    <lineage>
        <taxon>Archaea</taxon>
        <taxon>Thermoproteota</taxon>
        <taxon>Thermoprotei</taxon>
        <taxon>Thermoproteales</taxon>
        <taxon>Thermoproteaceae</taxon>
        <taxon>Vulcanisaeta</taxon>
    </lineage>
</organism>
<feature type="binding site" evidence="6">
    <location>
        <position position="33"/>
    </location>
    <ligand>
        <name>S-adenosyl-L-methionine</name>
        <dbReference type="ChEBI" id="CHEBI:59789"/>
    </ligand>
</feature>
<dbReference type="KEGG" id="vmo:VMUT_0809"/>
<comment type="caution">
    <text evidence="6">Lacks conserved residue(s) required for the propagation of feature annotation.</text>
</comment>
<dbReference type="InterPro" id="IPR020598">
    <property type="entry name" value="rRNA_Ade_methylase_Trfase_N"/>
</dbReference>
<dbReference type="SMART" id="SM00650">
    <property type="entry name" value="rADc"/>
    <property type="match status" value="1"/>
</dbReference>
<keyword evidence="1" id="KW-0698">rRNA processing</keyword>
<dbReference type="CDD" id="cd02440">
    <property type="entry name" value="AdoMet_MTases"/>
    <property type="match status" value="1"/>
</dbReference>
<dbReference type="GO" id="GO:0003723">
    <property type="term" value="F:RNA binding"/>
    <property type="evidence" value="ECO:0007669"/>
    <property type="project" value="UniProtKB-UniRule"/>
</dbReference>
<keyword evidence="2 6" id="KW-0489">Methyltransferase</keyword>
<dbReference type="SUPFAM" id="SSF53335">
    <property type="entry name" value="S-adenosyl-L-methionine-dependent methyltransferases"/>
    <property type="match status" value="1"/>
</dbReference>
<dbReference type="eggNOG" id="arCOG04131">
    <property type="taxonomic scope" value="Archaea"/>
</dbReference>
<dbReference type="NCBIfam" id="TIGR00755">
    <property type="entry name" value="ksgA"/>
    <property type="match status" value="1"/>
</dbReference>
<feature type="binding site" evidence="6">
    <location>
        <position position="77"/>
    </location>
    <ligand>
        <name>S-adenosyl-L-methionine</name>
        <dbReference type="ChEBI" id="CHEBI:59789"/>
    </ligand>
</feature>
<feature type="binding site" evidence="6">
    <location>
        <position position="117"/>
    </location>
    <ligand>
        <name>S-adenosyl-L-methionine</name>
        <dbReference type="ChEBI" id="CHEBI:59789"/>
    </ligand>
</feature>
<dbReference type="EMBL" id="CP002529">
    <property type="protein sequence ID" value="ADY01019.1"/>
    <property type="molecule type" value="Genomic_DNA"/>
</dbReference>
<dbReference type="PROSITE" id="PS51689">
    <property type="entry name" value="SAM_RNA_A_N6_MT"/>
    <property type="match status" value="1"/>
</dbReference>
<dbReference type="PANTHER" id="PTHR11727">
    <property type="entry name" value="DIMETHYLADENOSINE TRANSFERASE"/>
    <property type="match status" value="1"/>
</dbReference>